<evidence type="ECO:0000256" key="3">
    <source>
        <dbReference type="PROSITE-ProRule" id="PRU00708"/>
    </source>
</evidence>
<dbReference type="Proteomes" id="UP001190700">
    <property type="component" value="Unassembled WGS sequence"/>
</dbReference>
<gene>
    <name evidence="4" type="ORF">CYMTET_34097</name>
</gene>
<evidence type="ECO:0000256" key="1">
    <source>
        <dbReference type="ARBA" id="ARBA00007626"/>
    </source>
</evidence>
<dbReference type="PROSITE" id="PS51375">
    <property type="entry name" value="PPR"/>
    <property type="match status" value="1"/>
</dbReference>
<organism evidence="4 5">
    <name type="scientific">Cymbomonas tetramitiformis</name>
    <dbReference type="NCBI Taxonomy" id="36881"/>
    <lineage>
        <taxon>Eukaryota</taxon>
        <taxon>Viridiplantae</taxon>
        <taxon>Chlorophyta</taxon>
        <taxon>Pyramimonadophyceae</taxon>
        <taxon>Pyramimonadales</taxon>
        <taxon>Pyramimonadaceae</taxon>
        <taxon>Cymbomonas</taxon>
    </lineage>
</organism>
<feature type="non-terminal residue" evidence="4">
    <location>
        <position position="1"/>
    </location>
</feature>
<dbReference type="Pfam" id="PF13041">
    <property type="entry name" value="PPR_2"/>
    <property type="match status" value="1"/>
</dbReference>
<dbReference type="NCBIfam" id="TIGR00756">
    <property type="entry name" value="PPR"/>
    <property type="match status" value="2"/>
</dbReference>
<keyword evidence="5" id="KW-1185">Reference proteome</keyword>
<evidence type="ECO:0000313" key="5">
    <source>
        <dbReference type="Proteomes" id="UP001190700"/>
    </source>
</evidence>
<accession>A0AAE0KQ74</accession>
<dbReference type="AlphaFoldDB" id="A0AAE0KQ74"/>
<feature type="repeat" description="PPR" evidence="3">
    <location>
        <begin position="64"/>
        <end position="99"/>
    </location>
</feature>
<keyword evidence="2" id="KW-0677">Repeat</keyword>
<dbReference type="Gene3D" id="1.25.40.10">
    <property type="entry name" value="Tetratricopeptide repeat domain"/>
    <property type="match status" value="1"/>
</dbReference>
<proteinExistence type="inferred from homology"/>
<dbReference type="InterPro" id="IPR002885">
    <property type="entry name" value="PPR_rpt"/>
</dbReference>
<evidence type="ECO:0000256" key="2">
    <source>
        <dbReference type="ARBA" id="ARBA00022737"/>
    </source>
</evidence>
<name>A0AAE0KQ74_9CHLO</name>
<reference evidence="4 5" key="1">
    <citation type="journal article" date="2015" name="Genome Biol. Evol.">
        <title>Comparative Genomics of a Bacterivorous Green Alga Reveals Evolutionary Causalities and Consequences of Phago-Mixotrophic Mode of Nutrition.</title>
        <authorList>
            <person name="Burns J.A."/>
            <person name="Paasch A."/>
            <person name="Narechania A."/>
            <person name="Kim E."/>
        </authorList>
    </citation>
    <scope>NUCLEOTIDE SEQUENCE [LARGE SCALE GENOMIC DNA]</scope>
    <source>
        <strain evidence="4 5">PLY_AMNH</strain>
    </source>
</reference>
<sequence>CALLNATAKDVATAQQVFQEMQLAGCTPGIVAYNTMLKVHASASDWDAVKAFWAEMQDSPVTADVVTYTTLISACAKCEGEVEDAFQLLERMRQEGLKPNQHTWSSLIMLCCRNGQVRDALATAD</sequence>
<dbReference type="Pfam" id="PF13812">
    <property type="entry name" value="PPR_3"/>
    <property type="match status" value="1"/>
</dbReference>
<dbReference type="EMBL" id="LGRX02021325">
    <property type="protein sequence ID" value="KAK3256786.1"/>
    <property type="molecule type" value="Genomic_DNA"/>
</dbReference>
<comment type="similarity">
    <text evidence="1">Belongs to the PPR family. P subfamily.</text>
</comment>
<evidence type="ECO:0000313" key="4">
    <source>
        <dbReference type="EMBL" id="KAK3256786.1"/>
    </source>
</evidence>
<dbReference type="PANTHER" id="PTHR47447:SF17">
    <property type="entry name" value="OS12G0638900 PROTEIN"/>
    <property type="match status" value="1"/>
</dbReference>
<protein>
    <recommendedName>
        <fullName evidence="6">Pentatricopeptide repeat-containing protein</fullName>
    </recommendedName>
</protein>
<dbReference type="PANTHER" id="PTHR47447">
    <property type="entry name" value="OS03G0856100 PROTEIN"/>
    <property type="match status" value="1"/>
</dbReference>
<evidence type="ECO:0008006" key="6">
    <source>
        <dbReference type="Google" id="ProtNLM"/>
    </source>
</evidence>
<comment type="caution">
    <text evidence="4">The sequence shown here is derived from an EMBL/GenBank/DDBJ whole genome shotgun (WGS) entry which is preliminary data.</text>
</comment>
<dbReference type="InterPro" id="IPR011990">
    <property type="entry name" value="TPR-like_helical_dom_sf"/>
</dbReference>